<feature type="region of interest" description="Disordered" evidence="1">
    <location>
        <begin position="1"/>
        <end position="26"/>
    </location>
</feature>
<dbReference type="AlphaFoldDB" id="A0A2P2P7H6"/>
<name>A0A2P2P7H6_RHIMU</name>
<organism evidence="2">
    <name type="scientific">Rhizophora mucronata</name>
    <name type="common">Asiatic mangrove</name>
    <dbReference type="NCBI Taxonomy" id="61149"/>
    <lineage>
        <taxon>Eukaryota</taxon>
        <taxon>Viridiplantae</taxon>
        <taxon>Streptophyta</taxon>
        <taxon>Embryophyta</taxon>
        <taxon>Tracheophyta</taxon>
        <taxon>Spermatophyta</taxon>
        <taxon>Magnoliopsida</taxon>
        <taxon>eudicotyledons</taxon>
        <taxon>Gunneridae</taxon>
        <taxon>Pentapetalae</taxon>
        <taxon>rosids</taxon>
        <taxon>fabids</taxon>
        <taxon>Malpighiales</taxon>
        <taxon>Rhizophoraceae</taxon>
        <taxon>Rhizophora</taxon>
    </lineage>
</organism>
<evidence type="ECO:0000256" key="1">
    <source>
        <dbReference type="SAM" id="MobiDB-lite"/>
    </source>
</evidence>
<reference evidence="2" key="1">
    <citation type="submission" date="2018-02" db="EMBL/GenBank/DDBJ databases">
        <title>Rhizophora mucronata_Transcriptome.</title>
        <authorList>
            <person name="Meera S.P."/>
            <person name="Sreeshan A."/>
            <person name="Augustine A."/>
        </authorList>
    </citation>
    <scope>NUCLEOTIDE SEQUENCE</scope>
    <source>
        <tissue evidence="2">Leaf</tissue>
    </source>
</reference>
<sequence length="26" mass="3108">MCCVDRGEPVHGRKDEEETGSWWWKS</sequence>
<protein>
    <submittedName>
        <fullName evidence="2">Uncharacterized protein</fullName>
    </submittedName>
</protein>
<proteinExistence type="predicted"/>
<evidence type="ECO:0000313" key="2">
    <source>
        <dbReference type="EMBL" id="MBX50637.1"/>
    </source>
</evidence>
<dbReference type="EMBL" id="GGEC01070153">
    <property type="protein sequence ID" value="MBX50637.1"/>
    <property type="molecule type" value="Transcribed_RNA"/>
</dbReference>
<accession>A0A2P2P7H6</accession>
<feature type="compositionally biased region" description="Basic and acidic residues" evidence="1">
    <location>
        <begin position="1"/>
        <end position="16"/>
    </location>
</feature>